<protein>
    <submittedName>
        <fullName evidence="2">Uncharacterized protein</fullName>
    </submittedName>
</protein>
<dbReference type="GeneID" id="9038267"/>
<dbReference type="PANTHER" id="PTHR46880">
    <property type="entry name" value="RAS-ASSOCIATING DOMAIN-CONTAINING PROTEIN"/>
    <property type="match status" value="1"/>
</dbReference>
<feature type="compositionally biased region" description="Polar residues" evidence="1">
    <location>
        <begin position="629"/>
        <end position="640"/>
    </location>
</feature>
<feature type="region of interest" description="Disordered" evidence="1">
    <location>
        <begin position="603"/>
        <end position="657"/>
    </location>
</feature>
<dbReference type="InParanoid" id="C5KYN0"/>
<dbReference type="SUPFAM" id="SSF53098">
    <property type="entry name" value="Ribonuclease H-like"/>
    <property type="match status" value="1"/>
</dbReference>
<dbReference type="Proteomes" id="UP000007800">
    <property type="component" value="Unassembled WGS sequence"/>
</dbReference>
<dbReference type="RefSeq" id="XP_002778618.1">
    <property type="nucleotide sequence ID" value="XM_002778572.1"/>
</dbReference>
<reference evidence="2 3" key="1">
    <citation type="submission" date="2008-07" db="EMBL/GenBank/DDBJ databases">
        <authorList>
            <person name="El-Sayed N."/>
            <person name="Caler E."/>
            <person name="Inman J."/>
            <person name="Amedeo P."/>
            <person name="Hass B."/>
            <person name="Wortman J."/>
        </authorList>
    </citation>
    <scope>NUCLEOTIDE SEQUENCE [LARGE SCALE GENOMIC DNA]</scope>
    <source>
        <strain evidence="3">ATCC 50983 / TXsc</strain>
    </source>
</reference>
<dbReference type="InterPro" id="IPR012337">
    <property type="entry name" value="RNaseH-like_sf"/>
</dbReference>
<name>C5KYN0_PERM5</name>
<evidence type="ECO:0000313" key="2">
    <source>
        <dbReference type="EMBL" id="EER10413.1"/>
    </source>
</evidence>
<gene>
    <name evidence="2" type="ORF">Pmar_PMAR004263</name>
</gene>
<dbReference type="OrthoDB" id="10000786at2759"/>
<dbReference type="EMBL" id="GG677444">
    <property type="protein sequence ID" value="EER10413.1"/>
    <property type="molecule type" value="Genomic_DNA"/>
</dbReference>
<dbReference type="AlphaFoldDB" id="C5KYN0"/>
<organism evidence="3">
    <name type="scientific">Perkinsus marinus (strain ATCC 50983 / TXsc)</name>
    <dbReference type="NCBI Taxonomy" id="423536"/>
    <lineage>
        <taxon>Eukaryota</taxon>
        <taxon>Sar</taxon>
        <taxon>Alveolata</taxon>
        <taxon>Perkinsozoa</taxon>
        <taxon>Perkinsea</taxon>
        <taxon>Perkinsida</taxon>
        <taxon>Perkinsidae</taxon>
        <taxon>Perkinsus</taxon>
    </lineage>
</organism>
<evidence type="ECO:0000313" key="3">
    <source>
        <dbReference type="Proteomes" id="UP000007800"/>
    </source>
</evidence>
<evidence type="ECO:0000256" key="1">
    <source>
        <dbReference type="SAM" id="MobiDB-lite"/>
    </source>
</evidence>
<sequence>MPPKKTLDQKKKDWSAIFTWVEWAVDDDGEDLFKCSVCTKGVWSDYRRFSGNMQKSLFDQHADDKHHRESLLQAEGKAHMKAYWGGIIASAQAKKQEEEEKMVAEKSQQFKALLWLVQNEVAMAKYPSFIELIDELVSREHSHTSTKSGWEMARSCSAVCRKRWTDRIREAPMHCLILDSTNDGDNWVAILCRFVDSSGRTVTAFWDIIPMIDQKADTFVGIVTELYRLDQIDEKRCVAIASDGCTTMKRFAEDLSALFGGGTFWCHCLSHRLDLALSRDAWTKSTFCRMIEAGLRSAYLLFNRSTTRKKELKKLQDIYGKIQLPTSIIEIRWISKFQAVEALTNPSTMDAITHMLRDKDPDALTADEFNVLDLLEDHREGLLGLKRFLMPLRKLTKSFQAKNLNLHDAIKLLNATQREVSLMQGLPAEVEILRHDFIQYLGSRFKADEVSWLAFNNVSQKYPDDLVRIRFKLLKDKFHQLGWDDDDESFVVDYNRVMGAAKDEIDGGLVPDDIELDSLGDSLGVGKNWKLYRMLGKTVSPTSVDAERAFSCLTRLRSDYRRALHVNLPHALRLAMVRGSTDVKDNELVAEIVKHWMNTRARRNRPKGIKRSAAGSIKKDEPLGGEASSDISADEGTSAQDIAEEAGRDNPRPRRSAYIQAMARFKEMVGDEDEPDS</sequence>
<keyword evidence="3" id="KW-1185">Reference proteome</keyword>
<dbReference type="PANTHER" id="PTHR46880:SF5">
    <property type="entry name" value="DUF4371 DOMAIN-CONTAINING PROTEIN"/>
    <property type="match status" value="1"/>
</dbReference>
<accession>C5KYN0</accession>
<proteinExistence type="predicted"/>